<dbReference type="InterPro" id="IPR036188">
    <property type="entry name" value="FAD/NAD-bd_sf"/>
</dbReference>
<dbReference type="InterPro" id="IPR051209">
    <property type="entry name" value="FAD-bind_Monooxygenase_sf"/>
</dbReference>
<dbReference type="Pfam" id="PF00743">
    <property type="entry name" value="FMO-like"/>
    <property type="match status" value="1"/>
</dbReference>
<gene>
    <name evidence="5" type="ORF">SBRCBS47491_009654</name>
</gene>
<dbReference type="PANTHER" id="PTHR42877:SF7">
    <property type="entry name" value="FLAVIN-BINDING MONOOXYGENASE-RELATED"/>
    <property type="match status" value="1"/>
</dbReference>
<accession>A0ABP0CX39</accession>
<dbReference type="PANTHER" id="PTHR42877">
    <property type="entry name" value="L-ORNITHINE N(5)-MONOOXYGENASE-RELATED"/>
    <property type="match status" value="1"/>
</dbReference>
<protein>
    <recommendedName>
        <fullName evidence="7">FAD/NAD(P)-binding domain-containing protein</fullName>
    </recommendedName>
</protein>
<keyword evidence="3" id="KW-0274">FAD</keyword>
<evidence type="ECO:0000256" key="4">
    <source>
        <dbReference type="ARBA" id="ARBA00023002"/>
    </source>
</evidence>
<evidence type="ECO:0000256" key="2">
    <source>
        <dbReference type="ARBA" id="ARBA00022630"/>
    </source>
</evidence>
<name>A0ABP0CX39_9PEZI</name>
<evidence type="ECO:0000256" key="1">
    <source>
        <dbReference type="ARBA" id="ARBA00010139"/>
    </source>
</evidence>
<evidence type="ECO:0000313" key="6">
    <source>
        <dbReference type="Proteomes" id="UP001642406"/>
    </source>
</evidence>
<dbReference type="EMBL" id="CAWUHC010000160">
    <property type="protein sequence ID" value="CAK7236486.1"/>
    <property type="molecule type" value="Genomic_DNA"/>
</dbReference>
<keyword evidence="6" id="KW-1185">Reference proteome</keyword>
<comment type="similarity">
    <text evidence="1">Belongs to the FAD-binding monooxygenase family.</text>
</comment>
<keyword evidence="2" id="KW-0285">Flavoprotein</keyword>
<comment type="caution">
    <text evidence="5">The sequence shown here is derived from an EMBL/GenBank/DDBJ whole genome shotgun (WGS) entry which is preliminary data.</text>
</comment>
<sequence length="603" mass="67663">MVYPGQPHYSDYEVPIVDRPIDDPGRTLRVVCVGGGIAGITTAIRFRQHLGDSINFQIYEKNDDVGGVWLENRYPGVACDVPAPCFAFLFEDNPDWKSYYAGGQEIFDYIKRVATKYQVQRDMKFGHVVQGAVWHEDEGRWHLTVLDKATNTTFEDAADILMLGWGQLNNWAFPDVPGLHSFKGPYMHSAAYDTSFDATDKTVALVGGGSTGVQILPQLQPVAKKVQQYMRSQNWIAPVGFGSEELEKRGALAQGNFDYSEDEKKDWQSDPSSYHDYRRHVEERMMALMTEEGFKYGTPEQQAMETSFREHMQMALRTRPEILKTLLPNFPPGCRRLVPGPGYLDAVVKDNVEWIPQGIDRVVENGIVTTDGQLHECDAIVWATGFITLSDFDSRFPMTGRDGITWNQVCRPEPEAYLGLLTDKMPNCFLYLGPNAAPGAGNAYLCVELECAYAIKCIKKMLLEKIKSMCIKTERVKQYTAHAASYNKATIFGQNCRCWFKPKIDGRNIAYYPGNSISQMIAMENPRWEDFDYTYQDELNGNPMGWIASGFTRADYDGSSRTTYLDPANIDYPPVPGAAVNGLNGYSVQSNGVHANGTVVNGH</sequence>
<reference evidence="5 6" key="1">
    <citation type="submission" date="2024-01" db="EMBL/GenBank/DDBJ databases">
        <authorList>
            <person name="Allen C."/>
            <person name="Tagirdzhanova G."/>
        </authorList>
    </citation>
    <scope>NUCLEOTIDE SEQUENCE [LARGE SCALE GENOMIC DNA]</scope>
</reference>
<evidence type="ECO:0000256" key="3">
    <source>
        <dbReference type="ARBA" id="ARBA00022827"/>
    </source>
</evidence>
<dbReference type="Proteomes" id="UP001642406">
    <property type="component" value="Unassembled WGS sequence"/>
</dbReference>
<dbReference type="Gene3D" id="3.50.50.60">
    <property type="entry name" value="FAD/NAD(P)-binding domain"/>
    <property type="match status" value="3"/>
</dbReference>
<dbReference type="InterPro" id="IPR020946">
    <property type="entry name" value="Flavin_mOase-like"/>
</dbReference>
<dbReference type="SUPFAM" id="SSF51905">
    <property type="entry name" value="FAD/NAD(P)-binding domain"/>
    <property type="match status" value="1"/>
</dbReference>
<dbReference type="PRINTS" id="PR00368">
    <property type="entry name" value="FADPNR"/>
</dbReference>
<organism evidence="5 6">
    <name type="scientific">Sporothrix bragantina</name>
    <dbReference type="NCBI Taxonomy" id="671064"/>
    <lineage>
        <taxon>Eukaryota</taxon>
        <taxon>Fungi</taxon>
        <taxon>Dikarya</taxon>
        <taxon>Ascomycota</taxon>
        <taxon>Pezizomycotina</taxon>
        <taxon>Sordariomycetes</taxon>
        <taxon>Sordariomycetidae</taxon>
        <taxon>Ophiostomatales</taxon>
        <taxon>Ophiostomataceae</taxon>
        <taxon>Sporothrix</taxon>
    </lineage>
</organism>
<proteinExistence type="inferred from homology"/>
<evidence type="ECO:0008006" key="7">
    <source>
        <dbReference type="Google" id="ProtNLM"/>
    </source>
</evidence>
<keyword evidence="4" id="KW-0560">Oxidoreductase</keyword>
<evidence type="ECO:0000313" key="5">
    <source>
        <dbReference type="EMBL" id="CAK7236486.1"/>
    </source>
</evidence>